<dbReference type="Proteomes" id="UP001162131">
    <property type="component" value="Unassembled WGS sequence"/>
</dbReference>
<keyword evidence="3" id="KW-1185">Reference proteome</keyword>
<accession>A0AAU9JSZ8</accession>
<evidence type="ECO:0000313" key="3">
    <source>
        <dbReference type="Proteomes" id="UP001162131"/>
    </source>
</evidence>
<reference evidence="2" key="1">
    <citation type="submission" date="2021-09" db="EMBL/GenBank/DDBJ databases">
        <authorList>
            <consortium name="AG Swart"/>
            <person name="Singh M."/>
            <person name="Singh A."/>
            <person name="Seah K."/>
            <person name="Emmerich C."/>
        </authorList>
    </citation>
    <scope>NUCLEOTIDE SEQUENCE</scope>
    <source>
        <strain evidence="2">ATCC30299</strain>
    </source>
</reference>
<gene>
    <name evidence="2" type="ORF">BSTOLATCC_MIC44163</name>
</gene>
<dbReference type="AlphaFoldDB" id="A0AAU9JSZ8"/>
<protein>
    <submittedName>
        <fullName evidence="2">Uncharacterized protein</fullName>
    </submittedName>
</protein>
<evidence type="ECO:0000256" key="1">
    <source>
        <dbReference type="SAM" id="MobiDB-lite"/>
    </source>
</evidence>
<organism evidence="2 3">
    <name type="scientific">Blepharisma stoltei</name>
    <dbReference type="NCBI Taxonomy" id="1481888"/>
    <lineage>
        <taxon>Eukaryota</taxon>
        <taxon>Sar</taxon>
        <taxon>Alveolata</taxon>
        <taxon>Ciliophora</taxon>
        <taxon>Postciliodesmatophora</taxon>
        <taxon>Heterotrichea</taxon>
        <taxon>Heterotrichida</taxon>
        <taxon>Blepharismidae</taxon>
        <taxon>Blepharisma</taxon>
    </lineage>
</organism>
<feature type="region of interest" description="Disordered" evidence="1">
    <location>
        <begin position="94"/>
        <end position="114"/>
    </location>
</feature>
<sequence length="175" mass="20286">MKSGSQNNNQPRHRKTQRLIEPLYQASYREVMHDLKLLNDLSPKKPVIPTETILPLKRPRPERPVETIEETQALEMLVSLIEKTEVKIPKAQSPRIEKTTVKSPKAQTPKSVNVQPTGAYQQAQMMKLGMFWSQYMMMMQWQNYYANLNYYGGPVKKFQTEIKQNVYTDVSAGNL</sequence>
<feature type="compositionally biased region" description="Polar residues" evidence="1">
    <location>
        <begin position="101"/>
        <end position="114"/>
    </location>
</feature>
<name>A0AAU9JSZ8_9CILI</name>
<comment type="caution">
    <text evidence="2">The sequence shown here is derived from an EMBL/GenBank/DDBJ whole genome shotgun (WGS) entry which is preliminary data.</text>
</comment>
<evidence type="ECO:0000313" key="2">
    <source>
        <dbReference type="EMBL" id="CAG9327528.1"/>
    </source>
</evidence>
<proteinExistence type="predicted"/>
<dbReference type="EMBL" id="CAJZBQ010000044">
    <property type="protein sequence ID" value="CAG9327528.1"/>
    <property type="molecule type" value="Genomic_DNA"/>
</dbReference>